<organism evidence="3 4">
    <name type="scientific">Hydnomerulius pinastri MD-312</name>
    <dbReference type="NCBI Taxonomy" id="994086"/>
    <lineage>
        <taxon>Eukaryota</taxon>
        <taxon>Fungi</taxon>
        <taxon>Dikarya</taxon>
        <taxon>Basidiomycota</taxon>
        <taxon>Agaricomycotina</taxon>
        <taxon>Agaricomycetes</taxon>
        <taxon>Agaricomycetidae</taxon>
        <taxon>Boletales</taxon>
        <taxon>Boletales incertae sedis</taxon>
        <taxon>Leucogyrophana</taxon>
    </lineage>
</organism>
<dbReference type="InterPro" id="IPR046496">
    <property type="entry name" value="DUF6589"/>
</dbReference>
<dbReference type="AlphaFoldDB" id="A0A0C9UZW3"/>
<accession>A0A0C9UZW3</accession>
<evidence type="ECO:0000313" key="4">
    <source>
        <dbReference type="Proteomes" id="UP000053820"/>
    </source>
</evidence>
<dbReference type="OrthoDB" id="4743193at2759"/>
<evidence type="ECO:0000259" key="2">
    <source>
        <dbReference type="Pfam" id="PF20231"/>
    </source>
</evidence>
<dbReference type="HOGENOM" id="CLU_142942_0_0_1"/>
<protein>
    <recommendedName>
        <fullName evidence="2">DUF6589 domain-containing protein</fullName>
    </recommendedName>
</protein>
<evidence type="ECO:0000313" key="3">
    <source>
        <dbReference type="EMBL" id="KIJ58559.1"/>
    </source>
</evidence>
<dbReference type="Proteomes" id="UP000053820">
    <property type="component" value="Unassembled WGS sequence"/>
</dbReference>
<keyword evidence="4" id="KW-1185">Reference proteome</keyword>
<reference evidence="3 4" key="1">
    <citation type="submission" date="2014-04" db="EMBL/GenBank/DDBJ databases">
        <title>Evolutionary Origins and Diversification of the Mycorrhizal Mutualists.</title>
        <authorList>
            <consortium name="DOE Joint Genome Institute"/>
            <consortium name="Mycorrhizal Genomics Consortium"/>
            <person name="Kohler A."/>
            <person name="Kuo A."/>
            <person name="Nagy L.G."/>
            <person name="Floudas D."/>
            <person name="Copeland A."/>
            <person name="Barry K.W."/>
            <person name="Cichocki N."/>
            <person name="Veneault-Fourrey C."/>
            <person name="LaButti K."/>
            <person name="Lindquist E.A."/>
            <person name="Lipzen A."/>
            <person name="Lundell T."/>
            <person name="Morin E."/>
            <person name="Murat C."/>
            <person name="Riley R."/>
            <person name="Ohm R."/>
            <person name="Sun H."/>
            <person name="Tunlid A."/>
            <person name="Henrissat B."/>
            <person name="Grigoriev I.V."/>
            <person name="Hibbett D.S."/>
            <person name="Martin F."/>
        </authorList>
    </citation>
    <scope>NUCLEOTIDE SEQUENCE [LARGE SCALE GENOMIC DNA]</scope>
    <source>
        <strain evidence="3 4">MD-312</strain>
    </source>
</reference>
<feature type="region of interest" description="Disordered" evidence="1">
    <location>
        <begin position="121"/>
        <end position="142"/>
    </location>
</feature>
<sequence>MLVNPTGKVMKWQAVDWCVELNNLFTKVKNGGKGPNRTVERIFLESPLVQVYRNVQSLIQKNFDHTHLTTRHGDPDMTKTFDVLRKWLAKNSLHVVSPGRKSQYGVQDLFDKGREMMEKAAHGEAVDEDEGNDEGEGRANMEDVIVELV</sequence>
<proteinExistence type="predicted"/>
<evidence type="ECO:0000256" key="1">
    <source>
        <dbReference type="SAM" id="MobiDB-lite"/>
    </source>
</evidence>
<name>A0A0C9UZW3_9AGAM</name>
<dbReference type="Pfam" id="PF20231">
    <property type="entry name" value="DUF6589"/>
    <property type="match status" value="1"/>
</dbReference>
<feature type="domain" description="DUF6589" evidence="2">
    <location>
        <begin position="1"/>
        <end position="72"/>
    </location>
</feature>
<dbReference type="EMBL" id="KN839927">
    <property type="protein sequence ID" value="KIJ58559.1"/>
    <property type="molecule type" value="Genomic_DNA"/>
</dbReference>
<gene>
    <name evidence="3" type="ORF">HYDPIDRAFT_102417</name>
</gene>